<sequence length="278" mass="30670">MVVEFCSENFGVTMSPRISFSHDFSQGVIPIEGHPLRSNSSSLNSSNIDFDFCVNEDSELQSSSADELFSHGIILPTEIKKNKNNNNVSFTTAEKTFHNGQKPLFTTVSPPIKPQPQHFPLPPLYVNGSATKKHTKKMITKDFKELNNIDEVDEKHSSNSKSFWGFKRSSSCGSGYGSSLCPLPLLSRSNSTGSSTSLKRMQISKEGSNVKQNSQKNSSTKKSSNSFGQNNHQKPPLKRSHGAYANNVRVSHVLNVPSGNFFGFGSIFSNNRDKSNKK</sequence>
<reference evidence="3" key="1">
    <citation type="submission" date="2025-08" db="UniProtKB">
        <authorList>
            <consortium name="RefSeq"/>
        </authorList>
    </citation>
    <scope>IDENTIFICATION</scope>
    <source>
        <tissue evidence="3">Etiolated seedlings</tissue>
    </source>
</reference>
<dbReference type="Proteomes" id="UP000087171">
    <property type="component" value="Unplaced"/>
</dbReference>
<organism evidence="2 3">
    <name type="scientific">Cicer arietinum</name>
    <name type="common">Chickpea</name>
    <name type="synonym">Garbanzo</name>
    <dbReference type="NCBI Taxonomy" id="3827"/>
    <lineage>
        <taxon>Eukaryota</taxon>
        <taxon>Viridiplantae</taxon>
        <taxon>Streptophyta</taxon>
        <taxon>Embryophyta</taxon>
        <taxon>Tracheophyta</taxon>
        <taxon>Spermatophyta</taxon>
        <taxon>Magnoliopsida</taxon>
        <taxon>eudicotyledons</taxon>
        <taxon>Gunneridae</taxon>
        <taxon>Pentapetalae</taxon>
        <taxon>rosids</taxon>
        <taxon>fabids</taxon>
        <taxon>Fabales</taxon>
        <taxon>Fabaceae</taxon>
        <taxon>Papilionoideae</taxon>
        <taxon>50 kb inversion clade</taxon>
        <taxon>NPAAA clade</taxon>
        <taxon>Hologalegina</taxon>
        <taxon>IRL clade</taxon>
        <taxon>Cicereae</taxon>
        <taxon>Cicer</taxon>
    </lineage>
</organism>
<proteinExistence type="predicted"/>
<gene>
    <name evidence="3" type="primary">LOC101503941</name>
</gene>
<keyword evidence="2" id="KW-1185">Reference proteome</keyword>
<dbReference type="PANTHER" id="PTHR36757:SF1">
    <property type="entry name" value="GENOME ASSEMBLY, CHROMOSOME: A04"/>
    <property type="match status" value="1"/>
</dbReference>
<dbReference type="GeneID" id="101503941"/>
<evidence type="ECO:0000313" key="2">
    <source>
        <dbReference type="Proteomes" id="UP000087171"/>
    </source>
</evidence>
<feature type="compositionally biased region" description="Low complexity" evidence="1">
    <location>
        <begin position="189"/>
        <end position="198"/>
    </location>
</feature>
<dbReference type="AlphaFoldDB" id="A0A1S2Z7Y2"/>
<dbReference type="PANTHER" id="PTHR36757">
    <property type="entry name" value="BNAANNG22500D PROTEIN"/>
    <property type="match status" value="1"/>
</dbReference>
<dbReference type="PaxDb" id="3827-XP_004516661.1"/>
<dbReference type="eggNOG" id="ENOG502RYBM">
    <property type="taxonomic scope" value="Eukaryota"/>
</dbReference>
<protein>
    <submittedName>
        <fullName evidence="3">Uncharacterized protein LOC101503941 isoform X1</fullName>
    </submittedName>
</protein>
<dbReference type="KEGG" id="cam:101503941"/>
<feature type="compositionally biased region" description="Low complexity" evidence="1">
    <location>
        <begin position="209"/>
        <end position="226"/>
    </location>
</feature>
<dbReference type="RefSeq" id="XP_004516661.1">
    <property type="nucleotide sequence ID" value="XM_004516604.3"/>
</dbReference>
<dbReference type="OrthoDB" id="1621429at2759"/>
<feature type="region of interest" description="Disordered" evidence="1">
    <location>
        <begin position="189"/>
        <end position="240"/>
    </location>
</feature>
<evidence type="ECO:0000256" key="1">
    <source>
        <dbReference type="SAM" id="MobiDB-lite"/>
    </source>
</evidence>
<evidence type="ECO:0000313" key="3">
    <source>
        <dbReference type="RefSeq" id="XP_004516661.1"/>
    </source>
</evidence>
<accession>A0A1S2Z7Y2</accession>
<name>A0A1S2Z7Y2_CICAR</name>